<gene>
    <name evidence="1" type="ORF">NPIL_284841</name>
</gene>
<comment type="caution">
    <text evidence="1">The sequence shown here is derived from an EMBL/GenBank/DDBJ whole genome shotgun (WGS) entry which is preliminary data.</text>
</comment>
<sequence>MSRIPQSGLFPKPHSCSSSTRSLHLSPALSFIGGIIFRLQDSPLTLSEASSHAISVETIVRLPGQPIGQTILCIIWQTTWRHAEQLIEMVGGEWKGFISIRLQFLFLAFKRCLFL</sequence>
<dbReference type="AlphaFoldDB" id="A0A8X6QWZ2"/>
<protein>
    <submittedName>
        <fullName evidence="1">Uncharacterized protein</fullName>
    </submittedName>
</protein>
<dbReference type="EMBL" id="BMAW01035949">
    <property type="protein sequence ID" value="GFU41912.1"/>
    <property type="molecule type" value="Genomic_DNA"/>
</dbReference>
<reference evidence="1" key="1">
    <citation type="submission" date="2020-08" db="EMBL/GenBank/DDBJ databases">
        <title>Multicomponent nature underlies the extraordinary mechanical properties of spider dragline silk.</title>
        <authorList>
            <person name="Kono N."/>
            <person name="Nakamura H."/>
            <person name="Mori M."/>
            <person name="Yoshida Y."/>
            <person name="Ohtoshi R."/>
            <person name="Malay A.D."/>
            <person name="Moran D.A.P."/>
            <person name="Tomita M."/>
            <person name="Numata K."/>
            <person name="Arakawa K."/>
        </authorList>
    </citation>
    <scope>NUCLEOTIDE SEQUENCE</scope>
</reference>
<proteinExistence type="predicted"/>
<organism evidence="1 2">
    <name type="scientific">Nephila pilipes</name>
    <name type="common">Giant wood spider</name>
    <name type="synonym">Nephila maculata</name>
    <dbReference type="NCBI Taxonomy" id="299642"/>
    <lineage>
        <taxon>Eukaryota</taxon>
        <taxon>Metazoa</taxon>
        <taxon>Ecdysozoa</taxon>
        <taxon>Arthropoda</taxon>
        <taxon>Chelicerata</taxon>
        <taxon>Arachnida</taxon>
        <taxon>Araneae</taxon>
        <taxon>Araneomorphae</taxon>
        <taxon>Entelegynae</taxon>
        <taxon>Araneoidea</taxon>
        <taxon>Nephilidae</taxon>
        <taxon>Nephila</taxon>
    </lineage>
</organism>
<dbReference type="Proteomes" id="UP000887013">
    <property type="component" value="Unassembled WGS sequence"/>
</dbReference>
<evidence type="ECO:0000313" key="2">
    <source>
        <dbReference type="Proteomes" id="UP000887013"/>
    </source>
</evidence>
<evidence type="ECO:0000313" key="1">
    <source>
        <dbReference type="EMBL" id="GFU41912.1"/>
    </source>
</evidence>
<dbReference type="OrthoDB" id="10565223at2759"/>
<name>A0A8X6QWZ2_NEPPI</name>
<keyword evidence="2" id="KW-1185">Reference proteome</keyword>
<accession>A0A8X6QWZ2</accession>